<dbReference type="OrthoDB" id="539937at2"/>
<dbReference type="KEGG" id="pmm:PMM0652"/>
<accession>Q7V236</accession>
<keyword evidence="1" id="KW-0472">Membrane</keyword>
<protein>
    <submittedName>
        <fullName evidence="2">Possible 5'-3' exonuclease, C-terminal SAM fol</fullName>
    </submittedName>
</protein>
<name>Q7V236_PROMP</name>
<dbReference type="AlphaFoldDB" id="Q7V236"/>
<dbReference type="HOGENOM" id="CLU_1990687_0_0_3"/>
<gene>
    <name evidence="2" type="ordered locus">PMM0652</name>
</gene>
<feature type="transmembrane region" description="Helical" evidence="1">
    <location>
        <begin position="6"/>
        <end position="27"/>
    </location>
</feature>
<sequence length="125" mass="14701">MDKAITWLIRVAILIFMGGCLLIYLNLEKKASLIFSKPTIEDLKYKELDKKRANAEFAAKRDSIDYDKFGSIIFCNSSMNSWIESLNYSKQMDLYIFRKDADLSEWDNAIKDYENERSRCKDFDP</sequence>
<keyword evidence="2" id="KW-0540">Nuclease</keyword>
<keyword evidence="1" id="KW-1133">Transmembrane helix</keyword>
<dbReference type="GO" id="GO:0004527">
    <property type="term" value="F:exonuclease activity"/>
    <property type="evidence" value="ECO:0007669"/>
    <property type="project" value="UniProtKB-KW"/>
</dbReference>
<evidence type="ECO:0000313" key="3">
    <source>
        <dbReference type="Proteomes" id="UP000001026"/>
    </source>
</evidence>
<reference evidence="2 3" key="1">
    <citation type="journal article" date="2003" name="Nature">
        <title>Genome divergence in two Prochlorococcus ecotypes reflects oceanic niche differentiation.</title>
        <authorList>
            <person name="Rocap G."/>
            <person name="Larimer F.W."/>
            <person name="Lamerdin J.E."/>
            <person name="Malfatti S."/>
            <person name="Chain P."/>
            <person name="Ahlgren N.A."/>
            <person name="Arellano A."/>
            <person name="Coleman M."/>
            <person name="Hauser L."/>
            <person name="Hess W.R."/>
            <person name="Johnson Z.I."/>
            <person name="Land M.L."/>
            <person name="Lindell D."/>
            <person name="Post A.F."/>
            <person name="Regala W."/>
            <person name="Shah M."/>
            <person name="Shaw S.L."/>
            <person name="Steglich C."/>
            <person name="Sullivan M.B."/>
            <person name="Ting C.S."/>
            <person name="Tolonen A."/>
            <person name="Webb E.A."/>
            <person name="Zinser E.R."/>
            <person name="Chisholm S.W."/>
        </authorList>
    </citation>
    <scope>NUCLEOTIDE SEQUENCE [LARGE SCALE GENOMIC DNA]</scope>
    <source>
        <strain evidence="3">CCMP1986 / NIES-2087 / MED4</strain>
    </source>
</reference>
<keyword evidence="2" id="KW-0378">Hydrolase</keyword>
<dbReference type="Proteomes" id="UP000001026">
    <property type="component" value="Chromosome"/>
</dbReference>
<keyword evidence="2" id="KW-0269">Exonuclease</keyword>
<organism evidence="2 3">
    <name type="scientific">Prochlorococcus marinus subsp. pastoris (strain CCMP1986 / NIES-2087 / MED4)</name>
    <dbReference type="NCBI Taxonomy" id="59919"/>
    <lineage>
        <taxon>Bacteria</taxon>
        <taxon>Bacillati</taxon>
        <taxon>Cyanobacteriota</taxon>
        <taxon>Cyanophyceae</taxon>
        <taxon>Synechococcales</taxon>
        <taxon>Prochlorococcaceae</taxon>
        <taxon>Prochlorococcus</taxon>
    </lineage>
</organism>
<evidence type="ECO:0000256" key="1">
    <source>
        <dbReference type="SAM" id="Phobius"/>
    </source>
</evidence>
<keyword evidence="1" id="KW-0812">Transmembrane</keyword>
<proteinExistence type="predicted"/>
<evidence type="ECO:0000313" key="2">
    <source>
        <dbReference type="EMBL" id="CAE19111.1"/>
    </source>
</evidence>
<dbReference type="RefSeq" id="WP_011132286.1">
    <property type="nucleotide sequence ID" value="NC_005072.1"/>
</dbReference>
<dbReference type="EMBL" id="BX548174">
    <property type="protein sequence ID" value="CAE19111.1"/>
    <property type="molecule type" value="Genomic_DNA"/>
</dbReference>
<dbReference type="STRING" id="59919.PMM0652"/>